<dbReference type="EMBL" id="JXTB01000580">
    <property type="protein sequence ID" value="PON36184.1"/>
    <property type="molecule type" value="Genomic_DNA"/>
</dbReference>
<dbReference type="Pfam" id="PF25785">
    <property type="entry name" value="TPR"/>
    <property type="match status" value="1"/>
</dbReference>
<dbReference type="OrthoDB" id="1749706at2759"/>
<accession>A0A2P5AI33</accession>
<dbReference type="Proteomes" id="UP000237105">
    <property type="component" value="Unassembled WGS sequence"/>
</dbReference>
<dbReference type="InterPro" id="IPR057974">
    <property type="entry name" value="NUA/TPR/MLP1-2-like_dom"/>
</dbReference>
<feature type="domain" description="NUA/TPR/MLP1-2-like" evidence="1">
    <location>
        <begin position="86"/>
        <end position="123"/>
    </location>
</feature>
<sequence>MFCSLTNRVYYVILRSKPFWPFKIGAFNGGSFGTDIKNNTFYNSSTRTAVKGTIFNGTCNNDNFWDSLWIFWQDNGTSIVPFGMITNSDAEKVISERILTLKDINGLVKQNFQLRSVVRSLSAHI</sequence>
<dbReference type="AlphaFoldDB" id="A0A2P5AI33"/>
<name>A0A2P5AI33_PARAD</name>
<comment type="caution">
    <text evidence="2">The sequence shown here is derived from an EMBL/GenBank/DDBJ whole genome shotgun (WGS) entry which is preliminary data.</text>
</comment>
<protein>
    <recommendedName>
        <fullName evidence="1">NUA/TPR/MLP1-2-like domain-containing protein</fullName>
    </recommendedName>
</protein>
<evidence type="ECO:0000313" key="2">
    <source>
        <dbReference type="EMBL" id="PON36184.1"/>
    </source>
</evidence>
<gene>
    <name evidence="2" type="ORF">PanWU01x14_330370</name>
</gene>
<organism evidence="2 3">
    <name type="scientific">Parasponia andersonii</name>
    <name type="common">Sponia andersonii</name>
    <dbReference type="NCBI Taxonomy" id="3476"/>
    <lineage>
        <taxon>Eukaryota</taxon>
        <taxon>Viridiplantae</taxon>
        <taxon>Streptophyta</taxon>
        <taxon>Embryophyta</taxon>
        <taxon>Tracheophyta</taxon>
        <taxon>Spermatophyta</taxon>
        <taxon>Magnoliopsida</taxon>
        <taxon>eudicotyledons</taxon>
        <taxon>Gunneridae</taxon>
        <taxon>Pentapetalae</taxon>
        <taxon>rosids</taxon>
        <taxon>fabids</taxon>
        <taxon>Rosales</taxon>
        <taxon>Cannabaceae</taxon>
        <taxon>Parasponia</taxon>
    </lineage>
</organism>
<evidence type="ECO:0000313" key="3">
    <source>
        <dbReference type="Proteomes" id="UP000237105"/>
    </source>
</evidence>
<dbReference type="STRING" id="3476.A0A2P5AI33"/>
<keyword evidence="3" id="KW-1185">Reference proteome</keyword>
<proteinExistence type="predicted"/>
<reference evidence="3" key="1">
    <citation type="submission" date="2016-06" db="EMBL/GenBank/DDBJ databases">
        <title>Parallel loss of symbiosis genes in relatives of nitrogen-fixing non-legume Parasponia.</title>
        <authorList>
            <person name="Van Velzen R."/>
            <person name="Holmer R."/>
            <person name="Bu F."/>
            <person name="Rutten L."/>
            <person name="Van Zeijl A."/>
            <person name="Liu W."/>
            <person name="Santuari L."/>
            <person name="Cao Q."/>
            <person name="Sharma T."/>
            <person name="Shen D."/>
            <person name="Roswanjaya Y."/>
            <person name="Wardhani T."/>
            <person name="Kalhor M.S."/>
            <person name="Jansen J."/>
            <person name="Van den Hoogen J."/>
            <person name="Gungor B."/>
            <person name="Hartog M."/>
            <person name="Hontelez J."/>
            <person name="Verver J."/>
            <person name="Yang W.-C."/>
            <person name="Schijlen E."/>
            <person name="Repin R."/>
            <person name="Schilthuizen M."/>
            <person name="Schranz E."/>
            <person name="Heidstra R."/>
            <person name="Miyata K."/>
            <person name="Fedorova E."/>
            <person name="Kohlen W."/>
            <person name="Bisseling T."/>
            <person name="Smit S."/>
            <person name="Geurts R."/>
        </authorList>
    </citation>
    <scope>NUCLEOTIDE SEQUENCE [LARGE SCALE GENOMIC DNA]</scope>
    <source>
        <strain evidence="3">cv. WU1-14</strain>
    </source>
</reference>
<evidence type="ECO:0000259" key="1">
    <source>
        <dbReference type="Pfam" id="PF25785"/>
    </source>
</evidence>